<comment type="caution">
    <text evidence="1">The sequence shown here is derived from an EMBL/GenBank/DDBJ whole genome shotgun (WGS) entry which is preliminary data.</text>
</comment>
<dbReference type="AlphaFoldDB" id="A0A811V0A6"/>
<gene>
    <name evidence="1" type="ORF">CCAP1982_LOCUS11293</name>
</gene>
<proteinExistence type="predicted"/>
<name>A0A811V0A6_CERCA</name>
<evidence type="ECO:0000313" key="1">
    <source>
        <dbReference type="EMBL" id="CAD7002823.1"/>
    </source>
</evidence>
<accession>A0A811V0A6</accession>
<organism evidence="1 2">
    <name type="scientific">Ceratitis capitata</name>
    <name type="common">Mediterranean fruit fly</name>
    <name type="synonym">Tephritis capitata</name>
    <dbReference type="NCBI Taxonomy" id="7213"/>
    <lineage>
        <taxon>Eukaryota</taxon>
        <taxon>Metazoa</taxon>
        <taxon>Ecdysozoa</taxon>
        <taxon>Arthropoda</taxon>
        <taxon>Hexapoda</taxon>
        <taxon>Insecta</taxon>
        <taxon>Pterygota</taxon>
        <taxon>Neoptera</taxon>
        <taxon>Endopterygota</taxon>
        <taxon>Diptera</taxon>
        <taxon>Brachycera</taxon>
        <taxon>Muscomorpha</taxon>
        <taxon>Tephritoidea</taxon>
        <taxon>Tephritidae</taxon>
        <taxon>Ceratitis</taxon>
        <taxon>Ceratitis</taxon>
    </lineage>
</organism>
<dbReference type="EMBL" id="CAJHJT010000034">
    <property type="protein sequence ID" value="CAD7002823.1"/>
    <property type="molecule type" value="Genomic_DNA"/>
</dbReference>
<protein>
    <submittedName>
        <fullName evidence="1">(Mediterranean fruit fly) hypothetical protein</fullName>
    </submittedName>
</protein>
<dbReference type="Proteomes" id="UP000606786">
    <property type="component" value="Unassembled WGS sequence"/>
</dbReference>
<reference evidence="1" key="1">
    <citation type="submission" date="2020-11" db="EMBL/GenBank/DDBJ databases">
        <authorList>
            <person name="Whitehead M."/>
        </authorList>
    </citation>
    <scope>NUCLEOTIDE SEQUENCE</scope>
    <source>
        <strain evidence="1">EGII</strain>
    </source>
</reference>
<keyword evidence="2" id="KW-1185">Reference proteome</keyword>
<sequence>MCERMSAREQKKNANFSLSQTMNANFEVNASRAFSASGLHSGANYTSKCVCYMRWHLPALRSYADRRRAVRKSAKVVLPFELYAAEVNARQLPQLAANNDPLSSVGEPFGRLAACLLGG</sequence>
<evidence type="ECO:0000313" key="2">
    <source>
        <dbReference type="Proteomes" id="UP000606786"/>
    </source>
</evidence>